<evidence type="ECO:0000313" key="3">
    <source>
        <dbReference type="Proteomes" id="UP001303115"/>
    </source>
</evidence>
<feature type="compositionally biased region" description="Low complexity" evidence="1">
    <location>
        <begin position="30"/>
        <end position="40"/>
    </location>
</feature>
<protein>
    <submittedName>
        <fullName evidence="2">Uncharacterized protein</fullName>
    </submittedName>
</protein>
<name>A0AAN6P4A7_9PEZI</name>
<feature type="compositionally biased region" description="Gly residues" evidence="1">
    <location>
        <begin position="108"/>
        <end position="118"/>
    </location>
</feature>
<dbReference type="AlphaFoldDB" id="A0AAN6P4A7"/>
<feature type="compositionally biased region" description="Low complexity" evidence="1">
    <location>
        <begin position="86"/>
        <end position="107"/>
    </location>
</feature>
<reference evidence="3" key="1">
    <citation type="journal article" date="2023" name="Mol. Phylogenet. Evol.">
        <title>Genome-scale phylogeny and comparative genomics of the fungal order Sordariales.</title>
        <authorList>
            <person name="Hensen N."/>
            <person name="Bonometti L."/>
            <person name="Westerberg I."/>
            <person name="Brannstrom I.O."/>
            <person name="Guillou S."/>
            <person name="Cros-Aarteil S."/>
            <person name="Calhoun S."/>
            <person name="Haridas S."/>
            <person name="Kuo A."/>
            <person name="Mondo S."/>
            <person name="Pangilinan J."/>
            <person name="Riley R."/>
            <person name="LaButti K."/>
            <person name="Andreopoulos B."/>
            <person name="Lipzen A."/>
            <person name="Chen C."/>
            <person name="Yan M."/>
            <person name="Daum C."/>
            <person name="Ng V."/>
            <person name="Clum A."/>
            <person name="Steindorff A."/>
            <person name="Ohm R.A."/>
            <person name="Martin F."/>
            <person name="Silar P."/>
            <person name="Natvig D.O."/>
            <person name="Lalanne C."/>
            <person name="Gautier V."/>
            <person name="Ament-Velasquez S.L."/>
            <person name="Kruys A."/>
            <person name="Hutchinson M.I."/>
            <person name="Powell A.J."/>
            <person name="Barry K."/>
            <person name="Miller A.N."/>
            <person name="Grigoriev I.V."/>
            <person name="Debuchy R."/>
            <person name="Gladieux P."/>
            <person name="Hiltunen Thoren M."/>
            <person name="Johannesson H."/>
        </authorList>
    </citation>
    <scope>NUCLEOTIDE SEQUENCE [LARGE SCALE GENOMIC DNA]</scope>
    <source>
        <strain evidence="3">CBS 284.82</strain>
    </source>
</reference>
<organism evidence="2 3">
    <name type="scientific">Parachaetomium inaequale</name>
    <dbReference type="NCBI Taxonomy" id="2588326"/>
    <lineage>
        <taxon>Eukaryota</taxon>
        <taxon>Fungi</taxon>
        <taxon>Dikarya</taxon>
        <taxon>Ascomycota</taxon>
        <taxon>Pezizomycotina</taxon>
        <taxon>Sordariomycetes</taxon>
        <taxon>Sordariomycetidae</taxon>
        <taxon>Sordariales</taxon>
        <taxon>Chaetomiaceae</taxon>
        <taxon>Parachaetomium</taxon>
    </lineage>
</organism>
<feature type="compositionally biased region" description="Low complexity" evidence="1">
    <location>
        <begin position="126"/>
        <end position="139"/>
    </location>
</feature>
<comment type="caution">
    <text evidence="2">The sequence shown here is derived from an EMBL/GenBank/DDBJ whole genome shotgun (WGS) entry which is preliminary data.</text>
</comment>
<evidence type="ECO:0000256" key="1">
    <source>
        <dbReference type="SAM" id="MobiDB-lite"/>
    </source>
</evidence>
<gene>
    <name evidence="2" type="ORF">C8A01DRAFT_21280</name>
</gene>
<proteinExistence type="predicted"/>
<feature type="region of interest" description="Disordered" evidence="1">
    <location>
        <begin position="30"/>
        <end position="145"/>
    </location>
</feature>
<accession>A0AAN6P4A7</accession>
<dbReference type="Proteomes" id="UP001303115">
    <property type="component" value="Unassembled WGS sequence"/>
</dbReference>
<dbReference type="EMBL" id="MU854782">
    <property type="protein sequence ID" value="KAK4031504.1"/>
    <property type="molecule type" value="Genomic_DNA"/>
</dbReference>
<keyword evidence="3" id="KW-1185">Reference proteome</keyword>
<feature type="compositionally biased region" description="Polar residues" evidence="1">
    <location>
        <begin position="45"/>
        <end position="72"/>
    </location>
</feature>
<sequence>MNRHALRSALGRATPSTTARALILPVSTTTPTSFFSTTASRPDDANSNSSGNKPRSQSAAVSRLSQLNNNSSFGGGGGGGERRSALDSIPGLSSSSSSSFSRGPIGPRRGGARGGGGIDARSLRVSPDASGPSSSGSGPRLVWTPEEKEVIDRLEKGDMVPFDPKVTLDSLTGYGAAMATDAPIGQVETALRAMRLMTGGMAFNPESGVTADVKDIMKKYRAKKPIFVHSKEEKAWIESAQPRLRLVGPDAGTKKAIIEPAILGKYEATKFAEAGDVAATMANYHARTFTYMASDSQKFMDKVLSLLPAQQGGRPAAQAKP</sequence>
<evidence type="ECO:0000313" key="2">
    <source>
        <dbReference type="EMBL" id="KAK4031504.1"/>
    </source>
</evidence>